<keyword evidence="7" id="KW-0539">Nucleus</keyword>
<reference evidence="12" key="1">
    <citation type="submission" date="2020-11" db="EMBL/GenBank/DDBJ databases">
        <authorList>
            <consortium name="DOE Joint Genome Institute"/>
            <person name="Ahrendt S."/>
            <person name="Riley R."/>
            <person name="Andreopoulos W."/>
            <person name="Labutti K."/>
            <person name="Pangilinan J."/>
            <person name="Ruiz-Duenas F.J."/>
            <person name="Barrasa J.M."/>
            <person name="Sanchez-Garcia M."/>
            <person name="Camarero S."/>
            <person name="Miyauchi S."/>
            <person name="Serrano A."/>
            <person name="Linde D."/>
            <person name="Babiker R."/>
            <person name="Drula E."/>
            <person name="Ayuso-Fernandez I."/>
            <person name="Pacheco R."/>
            <person name="Padilla G."/>
            <person name="Ferreira P."/>
            <person name="Barriuso J."/>
            <person name="Kellner H."/>
            <person name="Castanera R."/>
            <person name="Alfaro M."/>
            <person name="Ramirez L."/>
            <person name="Pisabarro A.G."/>
            <person name="Kuo A."/>
            <person name="Tritt A."/>
            <person name="Lipzen A."/>
            <person name="He G."/>
            <person name="Yan M."/>
            <person name="Ng V."/>
            <person name="Cullen D."/>
            <person name="Martin F."/>
            <person name="Rosso M.-N."/>
            <person name="Henrissat B."/>
            <person name="Hibbett D."/>
            <person name="Martinez A.T."/>
            <person name="Grigoriev I.V."/>
        </authorList>
    </citation>
    <scope>NUCLEOTIDE SEQUENCE</scope>
    <source>
        <strain evidence="12">CBS 247.69</strain>
    </source>
</reference>
<evidence type="ECO:0000313" key="13">
    <source>
        <dbReference type="Proteomes" id="UP000807353"/>
    </source>
</evidence>
<proteinExistence type="inferred from homology"/>
<keyword evidence="5" id="KW-0507">mRNA processing</keyword>
<gene>
    <name evidence="12" type="ORF">BDZ94DRAFT_1251127</name>
</gene>
<dbReference type="Pfam" id="PF22782">
    <property type="entry name" value="SDE2"/>
    <property type="match status" value="1"/>
</dbReference>
<evidence type="ECO:0000256" key="5">
    <source>
        <dbReference type="ARBA" id="ARBA00022664"/>
    </source>
</evidence>
<evidence type="ECO:0000256" key="1">
    <source>
        <dbReference type="ARBA" id="ARBA00004123"/>
    </source>
</evidence>
<dbReference type="OrthoDB" id="547031at2759"/>
<keyword evidence="13" id="KW-1185">Reference proteome</keyword>
<evidence type="ECO:0000259" key="11">
    <source>
        <dbReference type="Pfam" id="PF22782"/>
    </source>
</evidence>
<dbReference type="GO" id="GO:0008380">
    <property type="term" value="P:RNA splicing"/>
    <property type="evidence" value="ECO:0007669"/>
    <property type="project" value="UniProtKB-KW"/>
</dbReference>
<feature type="region of interest" description="Disordered" evidence="9">
    <location>
        <begin position="232"/>
        <end position="252"/>
    </location>
</feature>
<feature type="domain" description="SDE2-like" evidence="11">
    <location>
        <begin position="93"/>
        <end position="227"/>
    </location>
</feature>
<evidence type="ECO:0000313" key="12">
    <source>
        <dbReference type="EMBL" id="KAF9466522.1"/>
    </source>
</evidence>
<organism evidence="12 13">
    <name type="scientific">Collybia nuda</name>
    <dbReference type="NCBI Taxonomy" id="64659"/>
    <lineage>
        <taxon>Eukaryota</taxon>
        <taxon>Fungi</taxon>
        <taxon>Dikarya</taxon>
        <taxon>Basidiomycota</taxon>
        <taxon>Agaricomycotina</taxon>
        <taxon>Agaricomycetes</taxon>
        <taxon>Agaricomycetidae</taxon>
        <taxon>Agaricales</taxon>
        <taxon>Tricholomatineae</taxon>
        <taxon>Clitocybaceae</taxon>
        <taxon>Collybia</taxon>
    </lineage>
</organism>
<feature type="region of interest" description="Disordered" evidence="9">
    <location>
        <begin position="170"/>
        <end position="192"/>
    </location>
</feature>
<evidence type="ECO:0000256" key="2">
    <source>
        <dbReference type="ARBA" id="ARBA00004496"/>
    </source>
</evidence>
<dbReference type="PANTHER" id="PTHR12786:SF1">
    <property type="entry name" value="SPLICING REGULATOR SDE2"/>
    <property type="match status" value="1"/>
</dbReference>
<dbReference type="Proteomes" id="UP000807353">
    <property type="component" value="Unassembled WGS sequence"/>
</dbReference>
<evidence type="ECO:0000256" key="4">
    <source>
        <dbReference type="ARBA" id="ARBA00022490"/>
    </source>
</evidence>
<evidence type="ECO:0000256" key="8">
    <source>
        <dbReference type="ARBA" id="ARBA00023306"/>
    </source>
</evidence>
<dbReference type="InterPro" id="IPR053822">
    <property type="entry name" value="SDE2-like_dom"/>
</dbReference>
<dbReference type="PANTHER" id="PTHR12786">
    <property type="entry name" value="SPLICING FACTOR SF3A-RELATED"/>
    <property type="match status" value="1"/>
</dbReference>
<evidence type="ECO:0000256" key="7">
    <source>
        <dbReference type="ARBA" id="ARBA00023242"/>
    </source>
</evidence>
<evidence type="ECO:0000259" key="10">
    <source>
        <dbReference type="Pfam" id="PF13019"/>
    </source>
</evidence>
<comment type="similarity">
    <text evidence="3">Belongs to the SDE2 family.</text>
</comment>
<keyword evidence="6" id="KW-0508">mRNA splicing</keyword>
<sequence>MSDLPQTSILIQTFAPFPSLTLSLPSSTPVSEIPAFLSERYPQHPFADCSTFILSSHSGQVPQNDSPISLLHSNDARSTPNFVTLRLTPRVLGGKGGFGSQLRAAGGRMSSQKTSNNDSCRDLSGRRLSTIKEAKKLAEYLESEPERLAAKAEAQKAKLEALERKLGIEPSATAGSSKAPAIGSGEPSHLGSVDATPVLAGKKHRFDDNEYLEQSRELTENVKSAVSAALLKKKKKAKLSHPTASSTATEKSSVKIVVVEEPNTIPTNSSVAPTAVGA</sequence>
<evidence type="ECO:0000256" key="9">
    <source>
        <dbReference type="SAM" id="MobiDB-lite"/>
    </source>
</evidence>
<dbReference type="Pfam" id="PF13019">
    <property type="entry name" value="Sde2_N_Ubi_yeast"/>
    <property type="match status" value="1"/>
</dbReference>
<feature type="compositionally biased region" description="Polar residues" evidence="9">
    <location>
        <begin position="109"/>
        <end position="118"/>
    </location>
</feature>
<name>A0A9P6CHS8_9AGAR</name>
<dbReference type="GO" id="GO:0005634">
    <property type="term" value="C:nucleus"/>
    <property type="evidence" value="ECO:0007669"/>
    <property type="project" value="UniProtKB-SubCell"/>
</dbReference>
<accession>A0A9P6CHS8</accession>
<dbReference type="AlphaFoldDB" id="A0A9P6CHS8"/>
<keyword evidence="8" id="KW-0131">Cell cycle</keyword>
<evidence type="ECO:0000256" key="3">
    <source>
        <dbReference type="ARBA" id="ARBA00008726"/>
    </source>
</evidence>
<dbReference type="InterPro" id="IPR024974">
    <property type="entry name" value="Sde2_N"/>
</dbReference>
<dbReference type="InterPro" id="IPR051421">
    <property type="entry name" value="RNA_Proc_DNA_Dmg_Regulator"/>
</dbReference>
<dbReference type="GO" id="GO:0005737">
    <property type="term" value="C:cytoplasm"/>
    <property type="evidence" value="ECO:0007669"/>
    <property type="project" value="UniProtKB-SubCell"/>
</dbReference>
<protein>
    <submittedName>
        <fullName evidence="12">Telomere stability and silencing-domain-containing protein</fullName>
    </submittedName>
</protein>
<evidence type="ECO:0000256" key="6">
    <source>
        <dbReference type="ARBA" id="ARBA00023187"/>
    </source>
</evidence>
<feature type="domain" description="Sde2 ubiquitin" evidence="10">
    <location>
        <begin position="8"/>
        <end position="92"/>
    </location>
</feature>
<dbReference type="EMBL" id="MU150241">
    <property type="protein sequence ID" value="KAF9466522.1"/>
    <property type="molecule type" value="Genomic_DNA"/>
</dbReference>
<feature type="region of interest" description="Disordered" evidence="9">
    <location>
        <begin position="103"/>
        <end position="123"/>
    </location>
</feature>
<dbReference type="GO" id="GO:0006397">
    <property type="term" value="P:mRNA processing"/>
    <property type="evidence" value="ECO:0007669"/>
    <property type="project" value="UniProtKB-KW"/>
</dbReference>
<comment type="subcellular location">
    <subcellularLocation>
        <location evidence="2">Cytoplasm</location>
    </subcellularLocation>
    <subcellularLocation>
        <location evidence="1">Nucleus</location>
    </subcellularLocation>
</comment>
<comment type="caution">
    <text evidence="12">The sequence shown here is derived from an EMBL/GenBank/DDBJ whole genome shotgun (WGS) entry which is preliminary data.</text>
</comment>
<keyword evidence="4" id="KW-0963">Cytoplasm</keyword>